<proteinExistence type="predicted"/>
<feature type="compositionally biased region" description="Polar residues" evidence="1">
    <location>
        <begin position="533"/>
        <end position="548"/>
    </location>
</feature>
<keyword evidence="3" id="KW-1185">Reference proteome</keyword>
<evidence type="ECO:0000313" key="2">
    <source>
        <dbReference type="EMBL" id="KAE9273793.1"/>
    </source>
</evidence>
<feature type="non-terminal residue" evidence="2">
    <location>
        <position position="848"/>
    </location>
</feature>
<sequence>MADSPANPPPPASSSGDGAGDAGQQGTPAAPASPASASATSGAAGSTGPSLSASSQVSSALYGVSAGSSGLSAVTTAPPTTSSVVQVSVGVAPATQQPVTVTGLPASMTLSADALQAAYTLVGQLQMVPSIGNPRQDSSFLRPASPTTAQTTSTSPAVITTTVPATMRYLHRGSTFAGTADDLSRVVPLPRLSDAELRRLSSLAGGDATAEVLHSRTRRPTDPADFRIRVAMEREALALAQIYGTDELALRAMNTVRYLQVAVQRVLALEQGSPAQNESAQVAQLRAECAQLVARLASQKTEYETNVAALEAAHAEATLNTPTPVPTSSSDLPPPGKLQDEIDALRSAAGRLSCDKSELQGQLLASTQEVSRLQASRDLRDKRIAELESELAGVKRFSAAALMDFLSGNAILSGHWKRLLELLLLYQEGRAVPSQFRTRLQVSARDEDSDDCGPYVQQEGKAATSSPFSASGGSAKPSSSRTPLTPPSGQPPKSAAAGKSGRKMPRLSLSGSPSPKGIKTSHRSASSGSGSGNQAIDLTHSAASTPGSTRTMLYVDRLKLAQRPQRFKPDKARALKNSPARVSESKAMSAVPRQFLWDDVRADERELMLNGVQFWDAVAEARKNQMLHDQFGKFALTEMLISAIYWEALDRTPWISFVPDRYFEAALKEVLDPTFDRVPENWDPLPIDPRPRSPSSQGGSPFQPSSSDEEEDDPKADKTFRSKATAQSGSDHTRGQQSASSGKRPRGSSALGGTTKTSKLSAQSSAGQAARAKSNIPEPAEDDGVIERPRRGSWFHYGIRVQELPRQTVGFPRYMPVKAMMKHLHLRWRAPEYWRLLQTTPWDDMWKN</sequence>
<feature type="region of interest" description="Disordered" evidence="1">
    <location>
        <begin position="135"/>
        <end position="155"/>
    </location>
</feature>
<feature type="compositionally biased region" description="Low complexity" evidence="1">
    <location>
        <begin position="143"/>
        <end position="155"/>
    </location>
</feature>
<reference evidence="2 3" key="1">
    <citation type="submission" date="2018-08" db="EMBL/GenBank/DDBJ databases">
        <title>Genomic investigation of the strawberry pathogen Phytophthora fragariae indicates pathogenicity is determined by transcriptional variation in three key races.</title>
        <authorList>
            <person name="Adams T.M."/>
            <person name="Armitage A.D."/>
            <person name="Sobczyk M.K."/>
            <person name="Bates H.J."/>
            <person name="Dunwell J.M."/>
            <person name="Nellist C.F."/>
            <person name="Harrison R.J."/>
        </authorList>
    </citation>
    <scope>NUCLEOTIDE SEQUENCE [LARGE SCALE GENOMIC DNA]</scope>
    <source>
        <strain evidence="2 3">SCRP333</strain>
    </source>
</reference>
<feature type="region of interest" description="Disordered" evidence="1">
    <location>
        <begin position="441"/>
        <end position="548"/>
    </location>
</feature>
<accession>A0A6A4BIF3</accession>
<dbReference type="AlphaFoldDB" id="A0A6A4BIF3"/>
<dbReference type="Proteomes" id="UP000434957">
    <property type="component" value="Unassembled WGS sequence"/>
</dbReference>
<organism evidence="2 3">
    <name type="scientific">Phytophthora rubi</name>
    <dbReference type="NCBI Taxonomy" id="129364"/>
    <lineage>
        <taxon>Eukaryota</taxon>
        <taxon>Sar</taxon>
        <taxon>Stramenopiles</taxon>
        <taxon>Oomycota</taxon>
        <taxon>Peronosporomycetes</taxon>
        <taxon>Peronosporales</taxon>
        <taxon>Peronosporaceae</taxon>
        <taxon>Phytophthora</taxon>
    </lineage>
</organism>
<feature type="compositionally biased region" description="Low complexity" evidence="1">
    <location>
        <begin position="758"/>
        <end position="774"/>
    </location>
</feature>
<feature type="region of interest" description="Disordered" evidence="1">
    <location>
        <begin position="1"/>
        <end position="54"/>
    </location>
</feature>
<feature type="compositionally biased region" description="Low complexity" evidence="1">
    <location>
        <begin position="462"/>
        <end position="483"/>
    </location>
</feature>
<evidence type="ECO:0000313" key="3">
    <source>
        <dbReference type="Proteomes" id="UP000434957"/>
    </source>
</evidence>
<comment type="caution">
    <text evidence="2">The sequence shown here is derived from an EMBL/GenBank/DDBJ whole genome shotgun (WGS) entry which is preliminary data.</text>
</comment>
<name>A0A6A4BIF3_9STRA</name>
<feature type="compositionally biased region" description="Low complexity" evidence="1">
    <location>
        <begin position="693"/>
        <end position="706"/>
    </location>
</feature>
<feature type="region of interest" description="Disordered" evidence="1">
    <location>
        <begin position="317"/>
        <end position="338"/>
    </location>
</feature>
<gene>
    <name evidence="2" type="ORF">PR003_g29795</name>
</gene>
<feature type="region of interest" description="Disordered" evidence="1">
    <location>
        <begin position="677"/>
        <end position="787"/>
    </location>
</feature>
<dbReference type="EMBL" id="QXFT01005190">
    <property type="protein sequence ID" value="KAE9273793.1"/>
    <property type="molecule type" value="Genomic_DNA"/>
</dbReference>
<feature type="compositionally biased region" description="Polar residues" evidence="1">
    <location>
        <begin position="722"/>
        <end position="741"/>
    </location>
</feature>
<feature type="compositionally biased region" description="Low complexity" evidence="1">
    <location>
        <begin position="24"/>
        <end position="54"/>
    </location>
</feature>
<protein>
    <submittedName>
        <fullName evidence="2">Uncharacterized protein</fullName>
    </submittedName>
</protein>
<feature type="compositionally biased region" description="Pro residues" evidence="1">
    <location>
        <begin position="1"/>
        <end position="12"/>
    </location>
</feature>
<evidence type="ECO:0000256" key="1">
    <source>
        <dbReference type="SAM" id="MobiDB-lite"/>
    </source>
</evidence>